<dbReference type="NCBIfam" id="TIGR01727">
    <property type="entry name" value="oligo_HPY"/>
    <property type="match status" value="2"/>
</dbReference>
<dbReference type="Proteomes" id="UP001529369">
    <property type="component" value="Unassembled WGS sequence"/>
</dbReference>
<evidence type="ECO:0000313" key="9">
    <source>
        <dbReference type="EMBL" id="MDN3565081.1"/>
    </source>
</evidence>
<dbReference type="PROSITE" id="PS50893">
    <property type="entry name" value="ABC_TRANSPORTER_2"/>
    <property type="match status" value="2"/>
</dbReference>
<dbReference type="EMBL" id="JAUFPN010000127">
    <property type="protein sequence ID" value="MDN3565081.1"/>
    <property type="molecule type" value="Genomic_DNA"/>
</dbReference>
<keyword evidence="5" id="KW-0547">Nucleotide-binding</keyword>
<comment type="similarity">
    <text evidence="2">Belongs to the ABC transporter superfamily.</text>
</comment>
<sequence length="677" mass="72460">MNRPPSIPPTLEVRDLRTVFLTDAGPVRAVDGVSFSVGAGETLGIVGESGSGKSVTALSLMRLLEEPARIVGGSMTFQGRDLLAMRPEELRALRGDRMAMVFQDPMTGLNPVIRILRQLTEPMVAHGRFTPPEAKQRAVGLLGRMGITAPEKTVSRFPHEFSGGMRQRVMLAMGFANDPALLIADEPTTALDVTIQAQILDLLRQLNAEFGTAIVLISHDLGVIGAVCRRVAVMYAGEVVEEAATAEVLADPRHPYAWALVNAVPRIDQPLGEDRRLVSIEGAPPDALALPAGCRFAPRCPFKIARCETEHPPLAEVAPGRLARCWVTQAGQVLPRAGGAGFGGTRAASTATEPLLAVRGLVKHFPLPRESLFGARRVVHAVNGIDLDVARGETLGIVGESGCGKSTLARLITRIHAPTAGSITFAGQEIATASPAAIRPLRRRMQMVFQDPYASLNPRMTIGDILAEPLVAHGVVGRGAAARERVRDLLSTVGLNPAWEARYPHEFSGGQRQRISIARALALEPEFIVADEPISALDVNIQAQILNLMLDLQQRMGLTYLFIAHDLAVVRHLCDRVAVLYLGQVMESAPAGALFARPLHPYTGVLISAVPVPGRTRVVLQGEPPSTLVLPTGCVFRARCPIARPVCATAPPLAEHAPGRWAACHFPGEFAHGEMGA</sequence>
<name>A0ABT8A6N9_9PROT</name>
<keyword evidence="10" id="KW-1185">Reference proteome</keyword>
<evidence type="ECO:0000256" key="3">
    <source>
        <dbReference type="ARBA" id="ARBA00022448"/>
    </source>
</evidence>
<evidence type="ECO:0000256" key="4">
    <source>
        <dbReference type="ARBA" id="ARBA00022475"/>
    </source>
</evidence>
<evidence type="ECO:0000313" key="10">
    <source>
        <dbReference type="Proteomes" id="UP001529369"/>
    </source>
</evidence>
<dbReference type="Pfam" id="PF00005">
    <property type="entry name" value="ABC_tran"/>
    <property type="match status" value="2"/>
</dbReference>
<dbReference type="SUPFAM" id="SSF52540">
    <property type="entry name" value="P-loop containing nucleoside triphosphate hydrolases"/>
    <property type="match status" value="2"/>
</dbReference>
<dbReference type="InterPro" id="IPR017871">
    <property type="entry name" value="ABC_transporter-like_CS"/>
</dbReference>
<reference evidence="10" key="1">
    <citation type="journal article" date="2019" name="Int. J. Syst. Evol. Microbiol.">
        <title>The Global Catalogue of Microorganisms (GCM) 10K type strain sequencing project: providing services to taxonomists for standard genome sequencing and annotation.</title>
        <authorList>
            <consortium name="The Broad Institute Genomics Platform"/>
            <consortium name="The Broad Institute Genome Sequencing Center for Infectious Disease"/>
            <person name="Wu L."/>
            <person name="Ma J."/>
        </authorList>
    </citation>
    <scope>NUCLEOTIDE SEQUENCE [LARGE SCALE GENOMIC DNA]</scope>
    <source>
        <strain evidence="10">CECT 7131</strain>
    </source>
</reference>
<evidence type="ECO:0000256" key="5">
    <source>
        <dbReference type="ARBA" id="ARBA00022741"/>
    </source>
</evidence>
<dbReference type="NCBIfam" id="NF008453">
    <property type="entry name" value="PRK11308.1"/>
    <property type="match status" value="2"/>
</dbReference>
<evidence type="ECO:0000256" key="7">
    <source>
        <dbReference type="ARBA" id="ARBA00023136"/>
    </source>
</evidence>
<dbReference type="InterPro" id="IPR003439">
    <property type="entry name" value="ABC_transporter-like_ATP-bd"/>
</dbReference>
<dbReference type="CDD" id="cd03257">
    <property type="entry name" value="ABC_NikE_OppD_transporters"/>
    <property type="match status" value="2"/>
</dbReference>
<dbReference type="Pfam" id="PF08352">
    <property type="entry name" value="oligo_HPY"/>
    <property type="match status" value="2"/>
</dbReference>
<keyword evidence="6 9" id="KW-0067">ATP-binding</keyword>
<comment type="caution">
    <text evidence="9">The sequence shown here is derived from an EMBL/GenBank/DDBJ whole genome shotgun (WGS) entry which is preliminary data.</text>
</comment>
<evidence type="ECO:0000259" key="8">
    <source>
        <dbReference type="PROSITE" id="PS50893"/>
    </source>
</evidence>
<keyword evidence="7" id="KW-0472">Membrane</keyword>
<feature type="domain" description="ABC transporter" evidence="8">
    <location>
        <begin position="11"/>
        <end position="261"/>
    </location>
</feature>
<gene>
    <name evidence="9" type="ORF">QWZ14_11985</name>
</gene>
<evidence type="ECO:0000256" key="2">
    <source>
        <dbReference type="ARBA" id="ARBA00005417"/>
    </source>
</evidence>
<feature type="domain" description="ABC transporter" evidence="8">
    <location>
        <begin position="367"/>
        <end position="607"/>
    </location>
</feature>
<keyword evidence="3" id="KW-0813">Transport</keyword>
<dbReference type="RefSeq" id="WP_290316901.1">
    <property type="nucleotide sequence ID" value="NZ_JAUFPN010000127.1"/>
</dbReference>
<dbReference type="NCBIfam" id="NF007739">
    <property type="entry name" value="PRK10419.1"/>
    <property type="match status" value="2"/>
</dbReference>
<dbReference type="InterPro" id="IPR050388">
    <property type="entry name" value="ABC_Ni/Peptide_Import"/>
</dbReference>
<keyword evidence="4" id="KW-1003">Cell membrane</keyword>
<evidence type="ECO:0000256" key="6">
    <source>
        <dbReference type="ARBA" id="ARBA00022840"/>
    </source>
</evidence>
<dbReference type="Gene3D" id="3.40.50.300">
    <property type="entry name" value="P-loop containing nucleotide triphosphate hydrolases"/>
    <property type="match status" value="2"/>
</dbReference>
<dbReference type="PANTHER" id="PTHR43297">
    <property type="entry name" value="OLIGOPEPTIDE TRANSPORT ATP-BINDING PROTEIN APPD"/>
    <property type="match status" value="1"/>
</dbReference>
<dbReference type="InterPro" id="IPR003593">
    <property type="entry name" value="AAA+_ATPase"/>
</dbReference>
<dbReference type="InterPro" id="IPR013563">
    <property type="entry name" value="Oligopep_ABC_C"/>
</dbReference>
<dbReference type="GO" id="GO:0005524">
    <property type="term" value="F:ATP binding"/>
    <property type="evidence" value="ECO:0007669"/>
    <property type="project" value="UniProtKB-KW"/>
</dbReference>
<organism evidence="9 10">
    <name type="scientific">Paeniroseomonas aquatica</name>
    <dbReference type="NCBI Taxonomy" id="373043"/>
    <lineage>
        <taxon>Bacteria</taxon>
        <taxon>Pseudomonadati</taxon>
        <taxon>Pseudomonadota</taxon>
        <taxon>Alphaproteobacteria</taxon>
        <taxon>Acetobacterales</taxon>
        <taxon>Acetobacteraceae</taxon>
        <taxon>Paeniroseomonas</taxon>
    </lineage>
</organism>
<comment type="subcellular location">
    <subcellularLocation>
        <location evidence="1">Cell inner membrane</location>
        <topology evidence="1">Peripheral membrane protein</topology>
    </subcellularLocation>
</comment>
<accession>A0ABT8A6N9</accession>
<protein>
    <submittedName>
        <fullName evidence="9">ABC transporter ATP-binding protein</fullName>
    </submittedName>
</protein>
<evidence type="ECO:0000256" key="1">
    <source>
        <dbReference type="ARBA" id="ARBA00004417"/>
    </source>
</evidence>
<dbReference type="SMART" id="SM00382">
    <property type="entry name" value="AAA"/>
    <property type="match status" value="2"/>
</dbReference>
<dbReference type="InterPro" id="IPR027417">
    <property type="entry name" value="P-loop_NTPase"/>
</dbReference>
<dbReference type="PROSITE" id="PS00211">
    <property type="entry name" value="ABC_TRANSPORTER_1"/>
    <property type="match status" value="2"/>
</dbReference>
<proteinExistence type="inferred from homology"/>
<dbReference type="PANTHER" id="PTHR43297:SF2">
    <property type="entry name" value="DIPEPTIDE TRANSPORT ATP-BINDING PROTEIN DPPD"/>
    <property type="match status" value="1"/>
</dbReference>